<evidence type="ECO:0000256" key="2">
    <source>
        <dbReference type="ARBA" id="ARBA00022516"/>
    </source>
</evidence>
<keyword evidence="8 10" id="KW-0472">Membrane</keyword>
<gene>
    <name evidence="11" type="ORF">TTEB3V08_LOCUS11164</name>
</gene>
<evidence type="ECO:0000256" key="8">
    <source>
        <dbReference type="ARBA" id="ARBA00023136"/>
    </source>
</evidence>
<keyword evidence="4 10" id="KW-0812">Transmembrane</keyword>
<evidence type="ECO:0000256" key="9">
    <source>
        <dbReference type="ARBA" id="ARBA00023160"/>
    </source>
</evidence>
<evidence type="ECO:0000313" key="11">
    <source>
        <dbReference type="EMBL" id="CAD7463278.1"/>
    </source>
</evidence>
<evidence type="ECO:0000256" key="7">
    <source>
        <dbReference type="ARBA" id="ARBA00023098"/>
    </source>
</evidence>
<dbReference type="AlphaFoldDB" id="A0A7R9IRL4"/>
<keyword evidence="5 10" id="KW-0276">Fatty acid metabolism</keyword>
<comment type="catalytic activity">
    <reaction evidence="10">
        <text>a very-long-chain acyl-CoA + malonyl-CoA + H(+) = a very-long-chain 3-oxoacyl-CoA + CO2 + CoA</text>
        <dbReference type="Rhea" id="RHEA:32727"/>
        <dbReference type="ChEBI" id="CHEBI:15378"/>
        <dbReference type="ChEBI" id="CHEBI:16526"/>
        <dbReference type="ChEBI" id="CHEBI:57287"/>
        <dbReference type="ChEBI" id="CHEBI:57384"/>
        <dbReference type="ChEBI" id="CHEBI:90725"/>
        <dbReference type="ChEBI" id="CHEBI:90736"/>
        <dbReference type="EC" id="2.3.1.199"/>
    </reaction>
</comment>
<accession>A0A7R9IRL4</accession>
<dbReference type="GO" id="GO:0009922">
    <property type="term" value="F:fatty acid elongase activity"/>
    <property type="evidence" value="ECO:0007669"/>
    <property type="project" value="UniProtKB-EC"/>
</dbReference>
<name>A0A7R9IRL4_9NEOP</name>
<dbReference type="EC" id="2.3.1.199" evidence="10"/>
<feature type="transmembrane region" description="Helical" evidence="10">
    <location>
        <begin position="147"/>
        <end position="166"/>
    </location>
</feature>
<evidence type="ECO:0000256" key="10">
    <source>
        <dbReference type="RuleBase" id="RU361115"/>
    </source>
</evidence>
<dbReference type="InterPro" id="IPR002076">
    <property type="entry name" value="ELO_fam"/>
</dbReference>
<sequence>MANTCFFSFLNGLKRDVGWAMAPRGVHDWREFGKHHVGRPVPVSCCSQVGRPVSVSCSLVGRPVSVSCSQVGRPRLDNLTQDITMELSNTTSSSMWDYLFVDLADPRTNDWFLIKSPTPGLTIMASYLFFVLSWGPRYMKHRKPFELTNILILYNFLQVVFSVYIFCEGLDAGWLTKYSWTCEPVDVSTSPEALRIATGVYMYFLAKISELLDTVFFVLRKKERQITFLHLYHHTGMPMVSWGCTKYYPGGHGTLIGLINSFVHIIMYSYYMMSAMGPQFQKYLWWKKYITTLQMVVLLVVLVDTRAHCNTGQFCLAFLHSFQLLFHDCGYPRWTLFLTLPNAIFFYYLFNDFYYKEYEQRRTKDQKDRDDKDAKRS</sequence>
<dbReference type="GO" id="GO:0034625">
    <property type="term" value="P:fatty acid elongation, monounsaturated fatty acid"/>
    <property type="evidence" value="ECO:0007669"/>
    <property type="project" value="TreeGrafter"/>
</dbReference>
<protein>
    <recommendedName>
        <fullName evidence="10">Elongation of very long chain fatty acids protein</fullName>
        <ecNumber evidence="10">2.3.1.199</ecNumber>
    </recommendedName>
    <alternativeName>
        <fullName evidence="10">Very-long-chain 3-oxoacyl-CoA synthase</fullName>
    </alternativeName>
</protein>
<dbReference type="GO" id="GO:0034626">
    <property type="term" value="P:fatty acid elongation, polyunsaturated fatty acid"/>
    <property type="evidence" value="ECO:0007669"/>
    <property type="project" value="TreeGrafter"/>
</dbReference>
<dbReference type="EMBL" id="OE007637">
    <property type="protein sequence ID" value="CAD7463278.1"/>
    <property type="molecule type" value="Genomic_DNA"/>
</dbReference>
<evidence type="ECO:0000256" key="3">
    <source>
        <dbReference type="ARBA" id="ARBA00022679"/>
    </source>
</evidence>
<dbReference type="GO" id="GO:0019367">
    <property type="term" value="P:fatty acid elongation, saturated fatty acid"/>
    <property type="evidence" value="ECO:0007669"/>
    <property type="project" value="TreeGrafter"/>
</dbReference>
<reference evidence="11" key="1">
    <citation type="submission" date="2020-11" db="EMBL/GenBank/DDBJ databases">
        <authorList>
            <person name="Tran Van P."/>
        </authorList>
    </citation>
    <scope>NUCLEOTIDE SEQUENCE</scope>
</reference>
<dbReference type="GO" id="GO:0005789">
    <property type="term" value="C:endoplasmic reticulum membrane"/>
    <property type="evidence" value="ECO:0007669"/>
    <property type="project" value="TreeGrafter"/>
</dbReference>
<evidence type="ECO:0000256" key="6">
    <source>
        <dbReference type="ARBA" id="ARBA00022989"/>
    </source>
</evidence>
<evidence type="ECO:0000256" key="4">
    <source>
        <dbReference type="ARBA" id="ARBA00022692"/>
    </source>
</evidence>
<dbReference type="GO" id="GO:0042761">
    <property type="term" value="P:very long-chain fatty acid biosynthetic process"/>
    <property type="evidence" value="ECO:0007669"/>
    <property type="project" value="TreeGrafter"/>
</dbReference>
<keyword evidence="7 10" id="KW-0443">Lipid metabolism</keyword>
<proteinExistence type="inferred from homology"/>
<dbReference type="PANTHER" id="PTHR11157">
    <property type="entry name" value="FATTY ACID ACYL TRANSFERASE-RELATED"/>
    <property type="match status" value="1"/>
</dbReference>
<feature type="transmembrane region" description="Helical" evidence="10">
    <location>
        <begin position="334"/>
        <end position="354"/>
    </location>
</feature>
<organism evidence="11">
    <name type="scientific">Timema tahoe</name>
    <dbReference type="NCBI Taxonomy" id="61484"/>
    <lineage>
        <taxon>Eukaryota</taxon>
        <taxon>Metazoa</taxon>
        <taxon>Ecdysozoa</taxon>
        <taxon>Arthropoda</taxon>
        <taxon>Hexapoda</taxon>
        <taxon>Insecta</taxon>
        <taxon>Pterygota</taxon>
        <taxon>Neoptera</taxon>
        <taxon>Polyneoptera</taxon>
        <taxon>Phasmatodea</taxon>
        <taxon>Timematodea</taxon>
        <taxon>Timematoidea</taxon>
        <taxon>Timematidae</taxon>
        <taxon>Timema</taxon>
    </lineage>
</organism>
<evidence type="ECO:0000256" key="5">
    <source>
        <dbReference type="ARBA" id="ARBA00022832"/>
    </source>
</evidence>
<feature type="transmembrane region" description="Helical" evidence="10">
    <location>
        <begin position="254"/>
        <end position="273"/>
    </location>
</feature>
<comment type="subcellular location">
    <subcellularLocation>
        <location evidence="1">Membrane</location>
        <topology evidence="1">Multi-pass membrane protein</topology>
    </subcellularLocation>
</comment>
<keyword evidence="2 10" id="KW-0444">Lipid biosynthesis</keyword>
<comment type="similarity">
    <text evidence="10">Belongs to the ELO family.</text>
</comment>
<dbReference type="PANTHER" id="PTHR11157:SF153">
    <property type="entry name" value="ELONGATION OF VERY LONG CHAIN FATTY ACIDS PROTEIN"/>
    <property type="match status" value="1"/>
</dbReference>
<keyword evidence="6 10" id="KW-1133">Transmembrane helix</keyword>
<dbReference type="GO" id="GO:0030148">
    <property type="term" value="P:sphingolipid biosynthetic process"/>
    <property type="evidence" value="ECO:0007669"/>
    <property type="project" value="TreeGrafter"/>
</dbReference>
<evidence type="ECO:0000256" key="1">
    <source>
        <dbReference type="ARBA" id="ARBA00004141"/>
    </source>
</evidence>
<keyword evidence="3 10" id="KW-0808">Transferase</keyword>
<dbReference type="Pfam" id="PF01151">
    <property type="entry name" value="ELO"/>
    <property type="match status" value="1"/>
</dbReference>
<feature type="transmembrane region" description="Helical" evidence="10">
    <location>
        <begin position="285"/>
        <end position="303"/>
    </location>
</feature>
<keyword evidence="9 10" id="KW-0275">Fatty acid biosynthesis</keyword>
<feature type="transmembrane region" description="Helical" evidence="10">
    <location>
        <begin position="118"/>
        <end position="135"/>
    </location>
</feature>